<keyword evidence="1" id="KW-0808">Transferase</keyword>
<dbReference type="InterPro" id="IPR028098">
    <property type="entry name" value="Glyco_trans_4-like_N"/>
</dbReference>
<evidence type="ECO:0000259" key="2">
    <source>
        <dbReference type="Pfam" id="PF00534"/>
    </source>
</evidence>
<sequence>MNINTLNNNYYIVVNARFLTQKLTGVQRFAIEMSLQLKKLYGDSIAFVSPQNVIHTDIADKLKAKVIGKRKGHAWEQIDLPNYLRSQGKPLLLCLGNTAPLLYKNLVVTLHDITFKRFPNTFSWKFRLAYGLMIPVILKHARFVFSVSKFSVDEISDYYGYPKERMDVVYNAVDTAFKPILDEKLRSDNYLFAVSSVKENKNFIVALEAFLKAQDCLPNIKMYIVGDLSSSSFKTLDFSKYANNPNIKFLGRVSDRDLIRYYSNAQAFIFPSLYEGFGIPVLEAEACGCPVISSNSSSLPEVLDDSAILCNPLSVDEFKHAIVSIYNSLQFAKSLVSKGYANVLRFSWQQSAEVMKKRMDELL</sequence>
<dbReference type="PANTHER" id="PTHR46401:SF2">
    <property type="entry name" value="GLYCOSYLTRANSFERASE WBBK-RELATED"/>
    <property type="match status" value="1"/>
</dbReference>
<dbReference type="GO" id="GO:0016757">
    <property type="term" value="F:glycosyltransferase activity"/>
    <property type="evidence" value="ECO:0007669"/>
    <property type="project" value="InterPro"/>
</dbReference>
<dbReference type="EMBL" id="QSFW01000024">
    <property type="protein sequence ID" value="RHA84540.1"/>
    <property type="molecule type" value="Genomic_DNA"/>
</dbReference>
<reference evidence="4 5" key="1">
    <citation type="submission" date="2018-08" db="EMBL/GenBank/DDBJ databases">
        <title>A genome reference for cultivated species of the human gut microbiota.</title>
        <authorList>
            <person name="Zou Y."/>
            <person name="Xue W."/>
            <person name="Luo G."/>
        </authorList>
    </citation>
    <scope>NUCLEOTIDE SEQUENCE [LARGE SCALE GENOMIC DNA]</scope>
    <source>
        <strain evidence="4 5">AM42-23AC</strain>
    </source>
</reference>
<name>A0AA92UYP2_9BACT</name>
<feature type="domain" description="Glycosyltransferase subfamily 4-like N-terminal" evidence="3">
    <location>
        <begin position="102"/>
        <end position="176"/>
    </location>
</feature>
<dbReference type="Gene3D" id="3.40.50.2000">
    <property type="entry name" value="Glycogen Phosphorylase B"/>
    <property type="match status" value="2"/>
</dbReference>
<evidence type="ECO:0000256" key="1">
    <source>
        <dbReference type="ARBA" id="ARBA00022679"/>
    </source>
</evidence>
<dbReference type="InterPro" id="IPR001296">
    <property type="entry name" value="Glyco_trans_1"/>
</dbReference>
<organism evidence="4 5">
    <name type="scientific">Segatella copri</name>
    <dbReference type="NCBI Taxonomy" id="165179"/>
    <lineage>
        <taxon>Bacteria</taxon>
        <taxon>Pseudomonadati</taxon>
        <taxon>Bacteroidota</taxon>
        <taxon>Bacteroidia</taxon>
        <taxon>Bacteroidales</taxon>
        <taxon>Prevotellaceae</taxon>
        <taxon>Segatella</taxon>
    </lineage>
</organism>
<dbReference type="RefSeq" id="WP_118191099.1">
    <property type="nucleotide sequence ID" value="NZ_QSFW01000024.1"/>
</dbReference>
<evidence type="ECO:0000313" key="5">
    <source>
        <dbReference type="Proteomes" id="UP000284990"/>
    </source>
</evidence>
<dbReference type="Pfam" id="PF13439">
    <property type="entry name" value="Glyco_transf_4"/>
    <property type="match status" value="1"/>
</dbReference>
<dbReference type="Proteomes" id="UP000284990">
    <property type="component" value="Unassembled WGS sequence"/>
</dbReference>
<evidence type="ECO:0000313" key="4">
    <source>
        <dbReference type="EMBL" id="RHA84540.1"/>
    </source>
</evidence>
<gene>
    <name evidence="4" type="ORF">DW916_11075</name>
</gene>
<dbReference type="CDD" id="cd03809">
    <property type="entry name" value="GT4_MtfB-like"/>
    <property type="match status" value="1"/>
</dbReference>
<dbReference type="PANTHER" id="PTHR46401">
    <property type="entry name" value="GLYCOSYLTRANSFERASE WBBK-RELATED"/>
    <property type="match status" value="1"/>
</dbReference>
<evidence type="ECO:0000259" key="3">
    <source>
        <dbReference type="Pfam" id="PF13439"/>
    </source>
</evidence>
<dbReference type="Pfam" id="PF00534">
    <property type="entry name" value="Glycos_transf_1"/>
    <property type="match status" value="1"/>
</dbReference>
<proteinExistence type="predicted"/>
<dbReference type="AlphaFoldDB" id="A0AA92UYP2"/>
<dbReference type="SUPFAM" id="SSF53756">
    <property type="entry name" value="UDP-Glycosyltransferase/glycogen phosphorylase"/>
    <property type="match status" value="1"/>
</dbReference>
<dbReference type="GO" id="GO:0009103">
    <property type="term" value="P:lipopolysaccharide biosynthetic process"/>
    <property type="evidence" value="ECO:0007669"/>
    <property type="project" value="TreeGrafter"/>
</dbReference>
<comment type="caution">
    <text evidence="4">The sequence shown here is derived from an EMBL/GenBank/DDBJ whole genome shotgun (WGS) entry which is preliminary data.</text>
</comment>
<accession>A0AA92UYP2</accession>
<feature type="domain" description="Glycosyl transferase family 1" evidence="2">
    <location>
        <begin position="187"/>
        <end position="339"/>
    </location>
</feature>
<protein>
    <submittedName>
        <fullName evidence="4">Glycosyltransferase family 1 protein</fullName>
    </submittedName>
</protein>